<keyword evidence="1" id="KW-1133">Transmembrane helix</keyword>
<dbReference type="Gene3D" id="3.50.50.60">
    <property type="entry name" value="FAD/NAD(P)-binding domain"/>
    <property type="match status" value="1"/>
</dbReference>
<reference evidence="3" key="1">
    <citation type="submission" date="2014-11" db="EMBL/GenBank/DDBJ databases">
        <title>Genome sequencing of Roseivirga sp. D-25.</title>
        <authorList>
            <person name="Selvaratnam C."/>
            <person name="Thevarajoo S."/>
            <person name="Goh K.M."/>
            <person name="Eee R."/>
            <person name="Chan K.-G."/>
            <person name="Chong C.S."/>
        </authorList>
    </citation>
    <scope>NUCLEOTIDE SEQUENCE [LARGE SCALE GENOMIC DNA]</scope>
    <source>
        <strain evidence="3">D-25</strain>
    </source>
</reference>
<accession>A0A0L8ALL7</accession>
<evidence type="ECO:0000256" key="1">
    <source>
        <dbReference type="SAM" id="Phobius"/>
    </source>
</evidence>
<dbReference type="Pfam" id="PF05834">
    <property type="entry name" value="Lycopene_cycl"/>
    <property type="match status" value="1"/>
</dbReference>
<dbReference type="EMBL" id="JSVA01000008">
    <property type="protein sequence ID" value="KOF03082.1"/>
    <property type="molecule type" value="Genomic_DNA"/>
</dbReference>
<name>A0A0L8ALL7_9BACT</name>
<evidence type="ECO:0000313" key="3">
    <source>
        <dbReference type="Proteomes" id="UP000036908"/>
    </source>
</evidence>
<gene>
    <name evidence="2" type="ORF">OB69_07020</name>
</gene>
<dbReference type="RefSeq" id="WP_053222997.1">
    <property type="nucleotide sequence ID" value="NZ_JSVA01000008.1"/>
</dbReference>
<evidence type="ECO:0008006" key="4">
    <source>
        <dbReference type="Google" id="ProtNLM"/>
    </source>
</evidence>
<protein>
    <recommendedName>
        <fullName evidence="4">Lycopene cyclase</fullName>
    </recommendedName>
</protein>
<keyword evidence="1" id="KW-0472">Membrane</keyword>
<proteinExistence type="predicted"/>
<keyword evidence="3" id="KW-1185">Reference proteome</keyword>
<dbReference type="AlphaFoldDB" id="A0A0L8ALL7"/>
<organism evidence="2 3">
    <name type="scientific">Roseivirga seohaensis subsp. aquiponti</name>
    <dbReference type="NCBI Taxonomy" id="1566026"/>
    <lineage>
        <taxon>Bacteria</taxon>
        <taxon>Pseudomonadati</taxon>
        <taxon>Bacteroidota</taxon>
        <taxon>Cytophagia</taxon>
        <taxon>Cytophagales</taxon>
        <taxon>Roseivirgaceae</taxon>
        <taxon>Roseivirga</taxon>
    </lineage>
</organism>
<dbReference type="SUPFAM" id="SSF51905">
    <property type="entry name" value="FAD/NAD(P)-binding domain"/>
    <property type="match status" value="1"/>
</dbReference>
<dbReference type="OrthoDB" id="24355at2"/>
<dbReference type="PATRIC" id="fig|1566026.4.peg.3232"/>
<sequence length="378" mass="43292">MKQFDYIIAGGGAAGLTLAYLLLAHENSEKTILIIDKDDKSTNDRTWCFWEKDANLFENLVCKQWSKASFHGPTFSQTFALSPYSYKMIRGKDFYDFIKYELSKFNNLTWLKESIIEIDPLGIVKTSTEIYSGNMIFNSITGLKDFNIPSKHVQFLQHFKGRFIQTDEPYFDAEAMTYMDFRIDQKGDCRFGYVLPFSPNEALVEYTIFSEQLLQPEAYDLGLDDYLNNFLKIEDYKVLEEEFGVIPMTDFPFLAKDGKIINIGISGGFAKPSTGYTFLRSQHILKKMASNLAKQKDPLADLPHQKKRFQKYDSTLLNVLKSGRHSGAQIFSDLFEKNGAKAVFKFLDEETNLAEEMKIMSSTPILAFGKAFIKTFGK</sequence>
<comment type="caution">
    <text evidence="2">The sequence shown here is derived from an EMBL/GenBank/DDBJ whole genome shotgun (WGS) entry which is preliminary data.</text>
</comment>
<evidence type="ECO:0000313" key="2">
    <source>
        <dbReference type="EMBL" id="KOF03082.1"/>
    </source>
</evidence>
<dbReference type="InterPro" id="IPR036188">
    <property type="entry name" value="FAD/NAD-bd_sf"/>
</dbReference>
<feature type="transmembrane region" description="Helical" evidence="1">
    <location>
        <begin position="6"/>
        <end position="23"/>
    </location>
</feature>
<keyword evidence="1" id="KW-0812">Transmembrane</keyword>
<dbReference type="Proteomes" id="UP000036908">
    <property type="component" value="Unassembled WGS sequence"/>
</dbReference>